<keyword evidence="3" id="KW-0813">Transport</keyword>
<evidence type="ECO:0000256" key="3">
    <source>
        <dbReference type="ARBA" id="ARBA00022448"/>
    </source>
</evidence>
<evidence type="ECO:0000256" key="2">
    <source>
        <dbReference type="ARBA" id="ARBA00008814"/>
    </source>
</evidence>
<dbReference type="InterPro" id="IPR051313">
    <property type="entry name" value="Bact_iron-sidero_bind"/>
</dbReference>
<keyword evidence="12" id="KW-1185">Reference proteome</keyword>
<dbReference type="Gene3D" id="3.40.50.1980">
    <property type="entry name" value="Nitrogenase molybdenum iron protein domain"/>
    <property type="match status" value="2"/>
</dbReference>
<dbReference type="EMBL" id="JAAGME010001405">
    <property type="protein sequence ID" value="NEB71945.1"/>
    <property type="molecule type" value="Genomic_DNA"/>
</dbReference>
<sequence length="362" mass="38390">MSPSIPAGRRTGPLARVLALAIGAVLVLGGCGSGESGKTATEAKAGGASDSFPVDIKHAHGTTTIKAKPKRIVTLSWMSLDVVAALGTVPVGVDEQWGGDKDGYTPWFRTQVEKLGGPLPETLKYGDAGEIDFEQILSLEPDLIIGLYSGITDVDYKRLAEIAPTLPYLKKPWDGGTWQEMTRTIGKAMGEEKKAEGLVEDVGGQLAAVSVAHPEFKDKTFTYAVALTPGSTEVGLYLDYDARVRLLTEIGFRNTPSMSTIAATAKGTNWYGGVSLEKLDTIEADVVVAWANAPAEVTYSLKDPLFSRWKPIAAKKYAFVQDPQLAMATSGPTVLSIPWGLERYVPMLADAVAGKGNTGAGS</sequence>
<dbReference type="Proteomes" id="UP000509345">
    <property type="component" value="Chromosome"/>
</dbReference>
<dbReference type="PROSITE" id="PS50983">
    <property type="entry name" value="FE_B12_PBP"/>
    <property type="match status" value="1"/>
</dbReference>
<reference evidence="6 12" key="3">
    <citation type="submission" date="2024-01" db="EMBL/GenBank/DDBJ databases">
        <title>Metagenomic exploration of the rhizosphere soil microbial community and their significance in facilitating the development of wild simulated ginseng.</title>
        <authorList>
            <person name="Huang J."/>
        </authorList>
    </citation>
    <scope>NUCLEOTIDE SEQUENCE [LARGE SCALE GENOMIC DNA]</scope>
    <source>
        <strain evidence="6 12">WY141</strain>
    </source>
</reference>
<evidence type="ECO:0000259" key="5">
    <source>
        <dbReference type="PROSITE" id="PS50983"/>
    </source>
</evidence>
<dbReference type="PANTHER" id="PTHR30532">
    <property type="entry name" value="IRON III DICITRATE-BINDING PERIPLASMIC PROTEIN"/>
    <property type="match status" value="1"/>
</dbReference>
<dbReference type="EMBL" id="JBEJUE010000005">
    <property type="protein sequence ID" value="MER0424429.1"/>
    <property type="molecule type" value="Genomic_DNA"/>
</dbReference>
<reference evidence="7 10" key="1">
    <citation type="submission" date="2020-01" db="EMBL/GenBank/DDBJ databases">
        <title>Insect and environment-associated Actinomycetes.</title>
        <authorList>
            <person name="Currrie C."/>
            <person name="Chevrette M."/>
            <person name="Carlson C."/>
            <person name="Stubbendieck R."/>
            <person name="Wendt-Pienkowski E."/>
        </authorList>
    </citation>
    <scope>NUCLEOTIDE SEQUENCE [LARGE SCALE GENOMIC DNA]</scope>
    <source>
        <strain evidence="7 10">SID14438</strain>
    </source>
</reference>
<dbReference type="SUPFAM" id="SSF53807">
    <property type="entry name" value="Helical backbone' metal receptor"/>
    <property type="match status" value="1"/>
</dbReference>
<evidence type="ECO:0000256" key="1">
    <source>
        <dbReference type="ARBA" id="ARBA00004196"/>
    </source>
</evidence>
<dbReference type="AlphaFoldDB" id="A0A6N9VK56"/>
<comment type="similarity">
    <text evidence="2">Belongs to the bacterial solute-binding protein 8 family.</text>
</comment>
<dbReference type="GeneID" id="87630137"/>
<evidence type="ECO:0000313" key="8">
    <source>
        <dbReference type="EMBL" id="NEB72490.1"/>
    </source>
</evidence>
<dbReference type="Pfam" id="PF01497">
    <property type="entry name" value="Peripla_BP_2"/>
    <property type="match status" value="1"/>
</dbReference>
<dbReference type="RefSeq" id="WP_031121934.1">
    <property type="nucleotide sequence ID" value="NZ_CP054926.1"/>
</dbReference>
<dbReference type="EMBL" id="JAAGME010001542">
    <property type="protein sequence ID" value="NEB72490.1"/>
    <property type="molecule type" value="Genomic_DNA"/>
</dbReference>
<evidence type="ECO:0000256" key="4">
    <source>
        <dbReference type="ARBA" id="ARBA00022729"/>
    </source>
</evidence>
<evidence type="ECO:0000313" key="10">
    <source>
        <dbReference type="Proteomes" id="UP000471648"/>
    </source>
</evidence>
<dbReference type="PANTHER" id="PTHR30532:SF24">
    <property type="entry name" value="FERRIC ENTEROBACTIN-BINDING PERIPLASMIC PROTEIN FEPB"/>
    <property type="match status" value="1"/>
</dbReference>
<reference evidence="9 11" key="2">
    <citation type="submission" date="2020-06" db="EMBL/GenBank/DDBJ databases">
        <title>Genome mining for natural products.</title>
        <authorList>
            <person name="Zhang B."/>
            <person name="Shi J."/>
            <person name="Ge H."/>
        </authorList>
    </citation>
    <scope>NUCLEOTIDE SEQUENCE [LARGE SCALE GENOMIC DNA]</scope>
    <source>
        <strain evidence="9 11">NA06532</strain>
    </source>
</reference>
<dbReference type="Proteomes" id="UP000471648">
    <property type="component" value="Unassembled WGS sequence"/>
</dbReference>
<feature type="domain" description="Fe/B12 periplasmic-binding" evidence="5">
    <location>
        <begin position="71"/>
        <end position="352"/>
    </location>
</feature>
<dbReference type="CDD" id="cd01146">
    <property type="entry name" value="FhuD"/>
    <property type="match status" value="1"/>
</dbReference>
<evidence type="ECO:0000313" key="11">
    <source>
        <dbReference type="Proteomes" id="UP000509345"/>
    </source>
</evidence>
<dbReference type="Proteomes" id="UP001456562">
    <property type="component" value="Unassembled WGS sequence"/>
</dbReference>
<protein>
    <submittedName>
        <fullName evidence="7">Iron-siderophore ABC transporter substrate-binding protein</fullName>
    </submittedName>
</protein>
<dbReference type="GO" id="GO:1901678">
    <property type="term" value="P:iron coordination entity transport"/>
    <property type="evidence" value="ECO:0007669"/>
    <property type="project" value="UniProtKB-ARBA"/>
</dbReference>
<evidence type="ECO:0000313" key="6">
    <source>
        <dbReference type="EMBL" id="MER0424429.1"/>
    </source>
</evidence>
<proteinExistence type="inferred from homology"/>
<evidence type="ECO:0000313" key="7">
    <source>
        <dbReference type="EMBL" id="NEB71945.1"/>
    </source>
</evidence>
<gene>
    <name evidence="6" type="ORF">ABR748_09420</name>
    <name evidence="7" type="ORF">G3I39_33490</name>
    <name evidence="8" type="ORF">G3I39_36260</name>
    <name evidence="9" type="ORF">HUT09_02890</name>
</gene>
<accession>A0A6N9VK56</accession>
<evidence type="ECO:0000313" key="9">
    <source>
        <dbReference type="EMBL" id="QKW41582.1"/>
    </source>
</evidence>
<comment type="subcellular location">
    <subcellularLocation>
        <location evidence="1">Cell envelope</location>
    </subcellularLocation>
</comment>
<dbReference type="InterPro" id="IPR002491">
    <property type="entry name" value="ABC_transptr_periplasmic_BD"/>
</dbReference>
<dbReference type="EMBL" id="CP054926">
    <property type="protein sequence ID" value="QKW41582.1"/>
    <property type="molecule type" value="Genomic_DNA"/>
</dbReference>
<name>A0A6N9VK56_STRMI</name>
<evidence type="ECO:0000313" key="12">
    <source>
        <dbReference type="Proteomes" id="UP001456562"/>
    </source>
</evidence>
<organism evidence="7 10">
    <name type="scientific">Streptomyces microflavus</name>
    <name type="common">Streptomyces lipmanii</name>
    <dbReference type="NCBI Taxonomy" id="1919"/>
    <lineage>
        <taxon>Bacteria</taxon>
        <taxon>Bacillati</taxon>
        <taxon>Actinomycetota</taxon>
        <taxon>Actinomycetes</taxon>
        <taxon>Kitasatosporales</taxon>
        <taxon>Streptomycetaceae</taxon>
        <taxon>Streptomyces</taxon>
    </lineage>
</organism>
<keyword evidence="4" id="KW-0732">Signal</keyword>
<dbReference type="GO" id="GO:0030288">
    <property type="term" value="C:outer membrane-bounded periplasmic space"/>
    <property type="evidence" value="ECO:0007669"/>
    <property type="project" value="TreeGrafter"/>
</dbReference>